<evidence type="ECO:0000259" key="2">
    <source>
        <dbReference type="Pfam" id="PF03407"/>
    </source>
</evidence>
<dbReference type="InterPro" id="IPR005069">
    <property type="entry name" value="Nucl-diP-sugar_transferase"/>
</dbReference>
<dbReference type="PANTHER" id="PTHR47032">
    <property type="entry name" value="UDP-D-XYLOSE:L-FUCOSE ALPHA-1,3-D-XYLOSYLTRANSFERASE-RELATED"/>
    <property type="match status" value="1"/>
</dbReference>
<reference evidence="5" key="1">
    <citation type="submission" date="2012-12" db="EMBL/GenBank/DDBJ databases">
        <authorList>
            <person name="Hellsten U."/>
            <person name="Grimwood J."/>
            <person name="Chapman J.A."/>
            <person name="Shapiro H."/>
            <person name="Aerts A."/>
            <person name="Otillar R.P."/>
            <person name="Terry A.Y."/>
            <person name="Boore J.L."/>
            <person name="Simakov O."/>
            <person name="Marletaz F."/>
            <person name="Cho S.-J."/>
            <person name="Edsinger-Gonzales E."/>
            <person name="Havlak P."/>
            <person name="Kuo D.-H."/>
            <person name="Larsson T."/>
            <person name="Lv J."/>
            <person name="Arendt D."/>
            <person name="Savage R."/>
            <person name="Osoegawa K."/>
            <person name="de Jong P."/>
            <person name="Lindberg D.R."/>
            <person name="Seaver E.C."/>
            <person name="Weisblat D.A."/>
            <person name="Putnam N.H."/>
            <person name="Grigoriev I.V."/>
            <person name="Rokhsar D.S."/>
        </authorList>
    </citation>
    <scope>NUCLEOTIDE SEQUENCE</scope>
    <source>
        <strain evidence="5">I ESC-2004</strain>
    </source>
</reference>
<evidence type="ECO:0000313" key="3">
    <source>
        <dbReference type="EMBL" id="ELU02053.1"/>
    </source>
</evidence>
<dbReference type="OrthoDB" id="540503at2759"/>
<dbReference type="Pfam" id="PF03407">
    <property type="entry name" value="Nucleotid_trans"/>
    <property type="match status" value="1"/>
</dbReference>
<dbReference type="HOGENOM" id="CLU_795115_0_0_1"/>
<dbReference type="SUPFAM" id="SSF53448">
    <property type="entry name" value="Nucleotide-diphospho-sugar transferases"/>
    <property type="match status" value="1"/>
</dbReference>
<reference evidence="3 5" key="2">
    <citation type="journal article" date="2013" name="Nature">
        <title>Insights into bilaterian evolution from three spiralian genomes.</title>
        <authorList>
            <person name="Simakov O."/>
            <person name="Marletaz F."/>
            <person name="Cho S.J."/>
            <person name="Edsinger-Gonzales E."/>
            <person name="Havlak P."/>
            <person name="Hellsten U."/>
            <person name="Kuo D.H."/>
            <person name="Larsson T."/>
            <person name="Lv J."/>
            <person name="Arendt D."/>
            <person name="Savage R."/>
            <person name="Osoegawa K."/>
            <person name="de Jong P."/>
            <person name="Grimwood J."/>
            <person name="Chapman J.A."/>
            <person name="Shapiro H."/>
            <person name="Aerts A."/>
            <person name="Otillar R.P."/>
            <person name="Terry A.Y."/>
            <person name="Boore J.L."/>
            <person name="Grigoriev I.V."/>
            <person name="Lindberg D.R."/>
            <person name="Seaver E.C."/>
            <person name="Weisblat D.A."/>
            <person name="Putnam N.H."/>
            <person name="Rokhsar D.S."/>
        </authorList>
    </citation>
    <scope>NUCLEOTIDE SEQUENCE</scope>
    <source>
        <strain evidence="3 5">I ESC-2004</strain>
    </source>
</reference>
<organism evidence="3">
    <name type="scientific">Capitella teleta</name>
    <name type="common">Polychaete worm</name>
    <dbReference type="NCBI Taxonomy" id="283909"/>
    <lineage>
        <taxon>Eukaryota</taxon>
        <taxon>Metazoa</taxon>
        <taxon>Spiralia</taxon>
        <taxon>Lophotrochozoa</taxon>
        <taxon>Annelida</taxon>
        <taxon>Polychaeta</taxon>
        <taxon>Sedentaria</taxon>
        <taxon>Scolecida</taxon>
        <taxon>Capitellidae</taxon>
        <taxon>Capitella</taxon>
    </lineage>
</organism>
<protein>
    <recommendedName>
        <fullName evidence="2">Nucleotide-diphospho-sugar transferase domain-containing protein</fullName>
    </recommendedName>
</protein>
<dbReference type="InterPro" id="IPR029044">
    <property type="entry name" value="Nucleotide-diphossugar_trans"/>
</dbReference>
<dbReference type="GO" id="GO:0016757">
    <property type="term" value="F:glycosyltransferase activity"/>
    <property type="evidence" value="ECO:0007669"/>
    <property type="project" value="TreeGrafter"/>
</dbReference>
<dbReference type="InterPro" id="IPR052636">
    <property type="entry name" value="UDP-D-xylose:L-fucose_XylT"/>
</dbReference>
<reference evidence="4" key="3">
    <citation type="submission" date="2015-06" db="UniProtKB">
        <authorList>
            <consortium name="EnsemblMetazoa"/>
        </authorList>
    </citation>
    <scope>IDENTIFICATION</scope>
</reference>
<feature type="domain" description="Nucleotide-diphospho-sugar transferase" evidence="2">
    <location>
        <begin position="114"/>
        <end position="285"/>
    </location>
</feature>
<evidence type="ECO:0000313" key="4">
    <source>
        <dbReference type="EnsemblMetazoa" id="CapteP218110"/>
    </source>
</evidence>
<dbReference type="EMBL" id="KB304411">
    <property type="protein sequence ID" value="ELU02053.1"/>
    <property type="molecule type" value="Genomic_DNA"/>
</dbReference>
<keyword evidence="5" id="KW-1185">Reference proteome</keyword>
<dbReference type="Proteomes" id="UP000014760">
    <property type="component" value="Unassembled WGS sequence"/>
</dbReference>
<dbReference type="AlphaFoldDB" id="R7UE46"/>
<dbReference type="EMBL" id="AMQN01009010">
    <property type="status" value="NOT_ANNOTATED_CDS"/>
    <property type="molecule type" value="Genomic_DNA"/>
</dbReference>
<accession>R7UE46</accession>
<sequence length="349" mass="39258">MQSLKLRQLLLSIAACLMGLLLLAGVFHPELGTNLVDYASSQRPPKMNATTTSRNMSSSYEKACGKSSVFYDLESALKDRASDDGTIILAGLVDAGYIDLGVNLHISSIVPHNICNILYIAVDPHQIGRTQEYDMPVYFHQTNLSHNLDIFGTEGFRNKTIVKLDVTYLALKMGYKVLLTDLDLFFRHNPIPFIKCGDDCDFAAQNNSYGKFVYNSGFIFLKNNERTKQFYRKMTKEAMTTSADDQNLFNGVQWKIPGLKGKFLDSDVFCVGLTDSRPSWEDKKTYEEWDVAARVKVHRPNNEGSQLSDENGTINDVSTYKECGDLFGSDFTRQVQGREKTNIFSYTTG</sequence>
<dbReference type="EnsemblMetazoa" id="CapteT218110">
    <property type="protein sequence ID" value="CapteP218110"/>
    <property type="gene ID" value="CapteG218110"/>
</dbReference>
<comment type="similarity">
    <text evidence="1">Belongs to the glycosyltransferase 77 family.</text>
</comment>
<evidence type="ECO:0000256" key="1">
    <source>
        <dbReference type="ARBA" id="ARBA00007033"/>
    </source>
</evidence>
<evidence type="ECO:0000313" key="5">
    <source>
        <dbReference type="Proteomes" id="UP000014760"/>
    </source>
</evidence>
<dbReference type="GO" id="GO:0005794">
    <property type="term" value="C:Golgi apparatus"/>
    <property type="evidence" value="ECO:0007669"/>
    <property type="project" value="TreeGrafter"/>
</dbReference>
<dbReference type="PANTHER" id="PTHR47032:SF1">
    <property type="entry name" value="UDP-D-XYLOSE:L-FUCOSE ALPHA-1,3-D-XYLOSYLTRANSFERASE-RELATED"/>
    <property type="match status" value="1"/>
</dbReference>
<gene>
    <name evidence="3" type="ORF">CAPTEDRAFT_218110</name>
</gene>
<name>R7UE46_CAPTE</name>
<proteinExistence type="inferred from homology"/>